<proteinExistence type="predicted"/>
<dbReference type="RefSeq" id="WP_125366820.1">
    <property type="nucleotide sequence ID" value="NZ_RHWT01000088.1"/>
</dbReference>
<dbReference type="GO" id="GO:0005829">
    <property type="term" value="C:cytosol"/>
    <property type="evidence" value="ECO:0007669"/>
    <property type="project" value="TreeGrafter"/>
</dbReference>
<dbReference type="GO" id="GO:0034057">
    <property type="term" value="F:RNA strand-exchange activity"/>
    <property type="evidence" value="ECO:0007669"/>
    <property type="project" value="InterPro"/>
</dbReference>
<dbReference type="InterPro" id="IPR016103">
    <property type="entry name" value="ProQ/FinO"/>
</dbReference>
<evidence type="ECO:0000256" key="3">
    <source>
        <dbReference type="ARBA" id="ARBA00023186"/>
    </source>
</evidence>
<organism evidence="5 6">
    <name type="scientific">Enterobacter cloacae</name>
    <dbReference type="NCBI Taxonomy" id="550"/>
    <lineage>
        <taxon>Bacteria</taxon>
        <taxon>Pseudomonadati</taxon>
        <taxon>Pseudomonadota</taxon>
        <taxon>Gammaproteobacteria</taxon>
        <taxon>Enterobacterales</taxon>
        <taxon>Enterobacteriaceae</taxon>
        <taxon>Enterobacter</taxon>
        <taxon>Enterobacter cloacae complex</taxon>
    </lineage>
</organism>
<keyword evidence="3" id="KW-0143">Chaperone</keyword>
<dbReference type="Proteomes" id="UP000275321">
    <property type="component" value="Unassembled WGS sequence"/>
</dbReference>
<dbReference type="Pfam" id="PF04352">
    <property type="entry name" value="ProQ"/>
    <property type="match status" value="1"/>
</dbReference>
<dbReference type="GO" id="GO:0033592">
    <property type="term" value="F:RNA strand annealing activity"/>
    <property type="evidence" value="ECO:0007669"/>
    <property type="project" value="InterPro"/>
</dbReference>
<keyword evidence="1" id="KW-0963">Cytoplasm</keyword>
<dbReference type="SUPFAM" id="SSF48657">
    <property type="entry name" value="FinO-like"/>
    <property type="match status" value="1"/>
</dbReference>
<dbReference type="EMBL" id="RHWT01000088">
    <property type="protein sequence ID" value="RSB22516.1"/>
    <property type="molecule type" value="Genomic_DNA"/>
</dbReference>
<comment type="caution">
    <text evidence="5">The sequence shown here is derived from an EMBL/GenBank/DDBJ whole genome shotgun (WGS) entry which is preliminary data.</text>
</comment>
<evidence type="ECO:0000256" key="1">
    <source>
        <dbReference type="ARBA" id="ARBA00022490"/>
    </source>
</evidence>
<dbReference type="GO" id="GO:0010608">
    <property type="term" value="P:post-transcriptional regulation of gene expression"/>
    <property type="evidence" value="ECO:0007669"/>
    <property type="project" value="InterPro"/>
</dbReference>
<feature type="domain" description="ProQ/FinO" evidence="4">
    <location>
        <begin position="9"/>
        <end position="122"/>
    </location>
</feature>
<dbReference type="SMART" id="SM00945">
    <property type="entry name" value="ProQ"/>
    <property type="match status" value="1"/>
</dbReference>
<evidence type="ECO:0000313" key="5">
    <source>
        <dbReference type="EMBL" id="RSB22516.1"/>
    </source>
</evidence>
<keyword evidence="2" id="KW-0694">RNA-binding</keyword>
<dbReference type="PANTHER" id="PTHR38106">
    <property type="entry name" value="RNA CHAPERONE PROQ"/>
    <property type="match status" value="1"/>
</dbReference>
<evidence type="ECO:0000313" key="6">
    <source>
        <dbReference type="Proteomes" id="UP000275321"/>
    </source>
</evidence>
<protein>
    <recommendedName>
        <fullName evidence="4">ProQ/FinO domain-containing protein</fullName>
    </recommendedName>
</protein>
<evidence type="ECO:0000259" key="4">
    <source>
        <dbReference type="SMART" id="SM00945"/>
    </source>
</evidence>
<dbReference type="InterPro" id="IPR023529">
    <property type="entry name" value="ProQ"/>
</dbReference>
<gene>
    <name evidence="5" type="ORF">EGK68_25695</name>
</gene>
<dbReference type="AlphaFoldDB" id="A0A3R9AZN8"/>
<dbReference type="InterPro" id="IPR036442">
    <property type="entry name" value="ProQ/FinO_sf"/>
</dbReference>
<sequence>MATQEEKHQHHREARALLEGFWPEGFSFSAPKPLKIGITDDVVADAERRGLPFTREEIKAAVSLYAESYGYVLAMSAGLERFSLTGEVAGETTESDREWARVRLTWKRYRKARKEASEAEKNAKPPVSQSGA</sequence>
<evidence type="ECO:0000256" key="2">
    <source>
        <dbReference type="ARBA" id="ARBA00022884"/>
    </source>
</evidence>
<dbReference type="Gene3D" id="1.10.1710.10">
    <property type="entry name" value="ProQ/FinO domain"/>
    <property type="match status" value="1"/>
</dbReference>
<reference evidence="5 6" key="1">
    <citation type="submission" date="2018-10" db="EMBL/GenBank/DDBJ databases">
        <title>Transmission dynamics of multidrug resistant bacteria on intensive care unit surfaces.</title>
        <authorList>
            <person name="D'Souza A.W."/>
            <person name="Potter R.F."/>
            <person name="Wallace M."/>
            <person name="Shupe A."/>
            <person name="Patel S."/>
            <person name="Sun S."/>
            <person name="Gul D."/>
            <person name="Kwon J.H."/>
            <person name="Andleeb S."/>
            <person name="Burnham C.-A.D."/>
            <person name="Dantas G."/>
        </authorList>
    </citation>
    <scope>NUCLEOTIDE SEQUENCE [LARGE SCALE GENOMIC DNA]</scope>
    <source>
        <strain evidence="5 6">EC_073</strain>
    </source>
</reference>
<name>A0A3R9AZN8_ENTCL</name>
<accession>A0A3R9AZN8</accession>
<dbReference type="PANTHER" id="PTHR38106:SF1">
    <property type="entry name" value="RNA CHAPERONE PROQ"/>
    <property type="match status" value="1"/>
</dbReference>